<proteinExistence type="predicted"/>
<dbReference type="PANTHER" id="PTHR33498">
    <property type="entry name" value="TRANSPOSASE FOR INSERTION SEQUENCE ELEMENT IS1557"/>
    <property type="match status" value="1"/>
</dbReference>
<evidence type="ECO:0000313" key="4">
    <source>
        <dbReference type="EMBL" id="KPL58614.1"/>
    </source>
</evidence>
<evidence type="ECO:0000313" key="5">
    <source>
        <dbReference type="Proteomes" id="UP000050398"/>
    </source>
</evidence>
<dbReference type="NCBIfam" id="NF033550">
    <property type="entry name" value="transpos_ISL3"/>
    <property type="match status" value="1"/>
</dbReference>
<dbReference type="Proteomes" id="UP000050398">
    <property type="component" value="Unassembled WGS sequence"/>
</dbReference>
<protein>
    <submittedName>
        <fullName evidence="4">Transposase</fullName>
    </submittedName>
</protein>
<evidence type="ECO:0000259" key="3">
    <source>
        <dbReference type="Pfam" id="PF14690"/>
    </source>
</evidence>
<dbReference type="InterPro" id="IPR002560">
    <property type="entry name" value="Transposase_DDE"/>
</dbReference>
<dbReference type="InterPro" id="IPR032877">
    <property type="entry name" value="Transposase_HTH"/>
</dbReference>
<feature type="domain" description="Transposase IS204/IS1001/IS1096/IS1165 DDE" evidence="1">
    <location>
        <begin position="151"/>
        <end position="391"/>
    </location>
</feature>
<dbReference type="AlphaFoldDB" id="A0A0P6VV49"/>
<comment type="caution">
    <text evidence="4">The sequence shown here is derived from an EMBL/GenBank/DDBJ whole genome shotgun (WGS) entry which is preliminary data.</text>
</comment>
<reference evidence="4 5" key="1">
    <citation type="submission" date="2015-08" db="EMBL/GenBank/DDBJ databases">
        <title>Draft Genome Sequence of Bacillus vietnamensis UCD-SED5.</title>
        <authorList>
            <person name="Lee R.D."/>
            <person name="Jospin G."/>
            <person name="Lang J.M."/>
            <person name="Coil D.A."/>
            <person name="Eisen J.A."/>
        </authorList>
    </citation>
    <scope>NUCLEOTIDE SEQUENCE [LARGE SCALE GENOMIC DNA]</scope>
    <source>
        <strain evidence="4 5">UCD-SED5</strain>
    </source>
</reference>
<evidence type="ECO:0000259" key="1">
    <source>
        <dbReference type="Pfam" id="PF01610"/>
    </source>
</evidence>
<dbReference type="Pfam" id="PF01610">
    <property type="entry name" value="DDE_Tnp_ISL3"/>
    <property type="match status" value="1"/>
</dbReference>
<gene>
    <name evidence="4" type="ORF">AM506_15975</name>
</gene>
<dbReference type="PANTHER" id="PTHR33498:SF1">
    <property type="entry name" value="TRANSPOSASE FOR INSERTION SEQUENCE ELEMENT IS1557"/>
    <property type="match status" value="1"/>
</dbReference>
<feature type="domain" description="Transposase IS204/IS1001/IS1096/IS1165 helix-turn-helix" evidence="2">
    <location>
        <begin position="85"/>
        <end position="135"/>
    </location>
</feature>
<dbReference type="InterPro" id="IPR047951">
    <property type="entry name" value="Transpos_ISL3"/>
</dbReference>
<dbReference type="Pfam" id="PF14690">
    <property type="entry name" value="Zn_ribbon_ISL3"/>
    <property type="match status" value="1"/>
</dbReference>
<dbReference type="InterPro" id="IPR029261">
    <property type="entry name" value="Transposase_Znf"/>
</dbReference>
<dbReference type="EMBL" id="LIXZ01000014">
    <property type="protein sequence ID" value="KPL58614.1"/>
    <property type="molecule type" value="Genomic_DNA"/>
</dbReference>
<accession>A0A0P6VV49</accession>
<evidence type="ECO:0000259" key="2">
    <source>
        <dbReference type="Pfam" id="PF13542"/>
    </source>
</evidence>
<organism evidence="4 5">
    <name type="scientific">Rossellomorea vietnamensis</name>
    <dbReference type="NCBI Taxonomy" id="218284"/>
    <lineage>
        <taxon>Bacteria</taxon>
        <taxon>Bacillati</taxon>
        <taxon>Bacillota</taxon>
        <taxon>Bacilli</taxon>
        <taxon>Bacillales</taxon>
        <taxon>Bacillaceae</taxon>
        <taxon>Rossellomorea</taxon>
    </lineage>
</organism>
<dbReference type="RefSeq" id="WP_060673486.1">
    <property type="nucleotide sequence ID" value="NZ_LIXZ01000014.1"/>
</dbReference>
<dbReference type="OrthoDB" id="6197054at2"/>
<dbReference type="PATRIC" id="fig|218284.4.peg.1394"/>
<sequence>MNSTIMLPGFEDVNIIKMEEVDERLCLHIELPLMSHNCPECPASTMKVHDYRIQKIKHLKLFERHTLLFYRKRRYVCPCGKRFAENNPFVERYQRLSVEFNQALKIRSIKGKTFKETAEVYGTSASTVVRRFDQLAEVTVNEEAKELPKVIAIDEYKGDTKEGKYQLIIANGITREPIDILPNRYKDTIKHYLRKYGSQVEVVVMDMSHSFKAAVQQALGKPVIVADRFHFVRYIYWALDGVRRRIQSSWHDYDRKKCKKMRHVFYKRSDKLNESDQWYLQRYLEMSHELKQAYELKERFCQWFDKAKVNGEENILKTKNALYDFYEAIDEAGIPEFQRSAQTLKNWQNEILNSFRYNYSNGFLEGINNLTKVMKRNAFGFRSFLRFRAKILLTHKYKRMGTHIG</sequence>
<feature type="domain" description="Transposase IS204/IS1001/IS1096/IS1165 zinc-finger" evidence="3">
    <location>
        <begin position="36"/>
        <end position="79"/>
    </location>
</feature>
<name>A0A0P6VV49_9BACI</name>
<dbReference type="Pfam" id="PF13542">
    <property type="entry name" value="HTH_Tnp_ISL3"/>
    <property type="match status" value="1"/>
</dbReference>